<dbReference type="AlphaFoldDB" id="A0A430FHJ7"/>
<reference evidence="3 4" key="1">
    <citation type="submission" date="2018-09" db="EMBL/GenBank/DDBJ databases">
        <title>Characterization of the phylogenetic diversity of five novel species belonging to the genus Bifidobacterium.</title>
        <authorList>
            <person name="Lugli G.A."/>
            <person name="Duranti S."/>
            <person name="Milani C."/>
        </authorList>
    </citation>
    <scope>NUCLEOTIDE SEQUENCE [LARGE SCALE GENOMIC DNA]</scope>
    <source>
        <strain evidence="3 4">2028B</strain>
    </source>
</reference>
<dbReference type="RefSeq" id="WP_164520598.1">
    <property type="nucleotide sequence ID" value="NZ_QXGJ01000001.1"/>
</dbReference>
<sequence>MKRVVSWLIIVMLAVVPLVGVGVFSWVQAQDPEELAPKPTAILQKPTTITDDGSVNATITATYKQGMTVFAPSWQGTVTGVSIAPGATVSTGTELLKIDGVARLAAASASPFYRSLTVNDKGEDVRDLESVLQTLGYFKRKPNTVFDDATRVAVIALEKRIGVTDPSGVFDPGWLVWLPADQLAVGSVNVQVNQQAPAVGEPVFVSASSLDAISTATAGGPFAFNGTYVLSQNGQDVATVSRAEDVNQDLLSRLQADDSSNADARQYQVSLRYEQPVQALSVPSAAVLTDKDGGGTCVYGKYSSKDAKYRAVSVTVTSGTLGKTHVQYTDDLAGFYVLADPLAIMGEGAQCPSK</sequence>
<organism evidence="3 4">
    <name type="scientific">Bifidobacterium callimiconis</name>
    <dbReference type="NCBI Taxonomy" id="2306973"/>
    <lineage>
        <taxon>Bacteria</taxon>
        <taxon>Bacillati</taxon>
        <taxon>Actinomycetota</taxon>
        <taxon>Actinomycetes</taxon>
        <taxon>Bifidobacteriales</taxon>
        <taxon>Bifidobacteriaceae</taxon>
        <taxon>Bifidobacterium</taxon>
    </lineage>
</organism>
<dbReference type="EMBL" id="QXGJ01000001">
    <property type="protein sequence ID" value="RSX52326.1"/>
    <property type="molecule type" value="Genomic_DNA"/>
</dbReference>
<protein>
    <submittedName>
        <fullName evidence="3">Peptidoglycan-binding protein</fullName>
    </submittedName>
</protein>
<evidence type="ECO:0000313" key="3">
    <source>
        <dbReference type="EMBL" id="RSX52326.1"/>
    </source>
</evidence>
<dbReference type="InterPro" id="IPR036366">
    <property type="entry name" value="PGBDSf"/>
</dbReference>
<comment type="caution">
    <text evidence="3">The sequence shown here is derived from an EMBL/GenBank/DDBJ whole genome shotgun (WGS) entry which is preliminary data.</text>
</comment>
<evidence type="ECO:0000256" key="1">
    <source>
        <dbReference type="SAM" id="Phobius"/>
    </source>
</evidence>
<evidence type="ECO:0000313" key="4">
    <source>
        <dbReference type="Proteomes" id="UP000288607"/>
    </source>
</evidence>
<feature type="domain" description="Peptidoglycan binding-like" evidence="2">
    <location>
        <begin position="122"/>
        <end position="173"/>
    </location>
</feature>
<dbReference type="SUPFAM" id="SSF47090">
    <property type="entry name" value="PGBD-like"/>
    <property type="match status" value="1"/>
</dbReference>
<feature type="transmembrane region" description="Helical" evidence="1">
    <location>
        <begin position="7"/>
        <end position="27"/>
    </location>
</feature>
<keyword evidence="1" id="KW-1133">Transmembrane helix</keyword>
<gene>
    <name evidence="3" type="ORF">D2E23_0054</name>
</gene>
<dbReference type="InterPro" id="IPR002477">
    <property type="entry name" value="Peptidoglycan-bd-like"/>
</dbReference>
<dbReference type="InterPro" id="IPR036365">
    <property type="entry name" value="PGBD-like_sf"/>
</dbReference>
<name>A0A430FHJ7_9BIFI</name>
<keyword evidence="1" id="KW-0812">Transmembrane</keyword>
<keyword evidence="4" id="KW-1185">Reference proteome</keyword>
<proteinExistence type="predicted"/>
<keyword evidence="1" id="KW-0472">Membrane</keyword>
<dbReference type="Pfam" id="PF01471">
    <property type="entry name" value="PG_binding_1"/>
    <property type="match status" value="1"/>
</dbReference>
<dbReference type="Proteomes" id="UP000288607">
    <property type="component" value="Unassembled WGS sequence"/>
</dbReference>
<dbReference type="Gene3D" id="1.10.101.10">
    <property type="entry name" value="PGBD-like superfamily/PGBD"/>
    <property type="match status" value="1"/>
</dbReference>
<evidence type="ECO:0000259" key="2">
    <source>
        <dbReference type="Pfam" id="PF01471"/>
    </source>
</evidence>
<accession>A0A430FHJ7</accession>